<evidence type="ECO:0000256" key="5">
    <source>
        <dbReference type="ARBA" id="ARBA00022490"/>
    </source>
</evidence>
<comment type="caution">
    <text evidence="14">The sequence shown here is derived from an EMBL/GenBank/DDBJ whole genome shotgun (WGS) entry which is preliminary data.</text>
</comment>
<evidence type="ECO:0000256" key="8">
    <source>
        <dbReference type="ARBA" id="ARBA00023027"/>
    </source>
</evidence>
<dbReference type="Gene3D" id="3.40.50.720">
    <property type="entry name" value="NAD(P)-binding Rossmann-like Domain"/>
    <property type="match status" value="1"/>
</dbReference>
<dbReference type="InterPro" id="IPR022694">
    <property type="entry name" value="3-OHacyl-CoA_DH"/>
</dbReference>
<dbReference type="EMBL" id="AFZX01000141">
    <property type="protein sequence ID" value="EHL03899.1"/>
    <property type="molecule type" value="Genomic_DNA"/>
</dbReference>
<dbReference type="PANTHER" id="PTHR48075">
    <property type="entry name" value="3-HYDROXYACYL-COA DEHYDROGENASE FAMILY PROTEIN"/>
    <property type="match status" value="1"/>
</dbReference>
<dbReference type="PATRIC" id="fig|537010.4.peg.5026"/>
<keyword evidence="8" id="KW-0520">NAD</keyword>
<dbReference type="InterPro" id="IPR006108">
    <property type="entry name" value="3HC_DH_C"/>
</dbReference>
<keyword evidence="6" id="KW-0597">Phosphoprotein</keyword>
<dbReference type="Proteomes" id="UP000004416">
    <property type="component" value="Unassembled WGS sequence"/>
</dbReference>
<evidence type="ECO:0000313" key="14">
    <source>
        <dbReference type="EMBL" id="EHL03899.1"/>
    </source>
</evidence>
<evidence type="ECO:0000256" key="7">
    <source>
        <dbReference type="ARBA" id="ARBA00023002"/>
    </source>
</evidence>
<evidence type="ECO:0000313" key="15">
    <source>
        <dbReference type="Proteomes" id="UP000004416"/>
    </source>
</evidence>
<comment type="similarity">
    <text evidence="3">Belongs to the 3-hydroxyacyl-CoA dehydrogenase family.</text>
</comment>
<evidence type="ECO:0000256" key="11">
    <source>
        <dbReference type="PIRSR" id="PIRSR000105-1"/>
    </source>
</evidence>
<name>G9XWM4_DESHA</name>
<dbReference type="HOGENOM" id="CLU_009834_2_0_9"/>
<dbReference type="UniPathway" id="UPA00863"/>
<dbReference type="Gene3D" id="1.10.1040.10">
    <property type="entry name" value="N-(1-d-carboxylethyl)-l-norvaline Dehydrogenase, domain 2"/>
    <property type="match status" value="1"/>
</dbReference>
<evidence type="ECO:0000256" key="2">
    <source>
        <dbReference type="ARBA" id="ARBA00005086"/>
    </source>
</evidence>
<evidence type="ECO:0000256" key="4">
    <source>
        <dbReference type="ARBA" id="ARBA00011738"/>
    </source>
</evidence>
<dbReference type="InterPro" id="IPR008927">
    <property type="entry name" value="6-PGluconate_DH-like_C_sf"/>
</dbReference>
<dbReference type="SUPFAM" id="SSF51735">
    <property type="entry name" value="NAD(P)-binding Rossmann-fold domains"/>
    <property type="match status" value="1"/>
</dbReference>
<dbReference type="InterPro" id="IPR006176">
    <property type="entry name" value="3-OHacyl-CoA_DH_NAD-bd"/>
</dbReference>
<dbReference type="PROSITE" id="PS00067">
    <property type="entry name" value="3HCDH"/>
    <property type="match status" value="1"/>
</dbReference>
<protein>
    <recommendedName>
        <fullName evidence="10">L-gulonate 3-dehydrogenase</fullName>
        <ecNumber evidence="9">1.1.1.45</ecNumber>
    </recommendedName>
    <alternativeName>
        <fullName evidence="10">L-gulonate 3-dehydrogenase</fullName>
    </alternativeName>
</protein>
<sequence length="343" mass="38246">MRRFRDPRPWRPLDLEDYVPRGVFEMNVEDIGRICNLGTGTVGPGITLTFALAGYEVNMYGRSNDSIKRGMNAITDMLKKFREHGLVQDSDIPEIIGRIKGVTTLEEAADGVDFVIESIVENLSAKQEIFAKMERLCLVNTIFASSTSGLTTSAIAESLEYKERFIVAHFWNPPHLIPLVEIVPGQYTSQNTTNITSKLLLKIGKKPVILKKEALGFIGNRLQFAMLREALSLIDSGVATKEAIDTTIKYALGRRLSTTGPLESADLSGLDIIYDISAYLFKDLCNDTSVSHTLTEPIDEGRLGTKTGSGFYEWTPNSLSKISKVREDNLIEWLKKDRNGYLE</sequence>
<dbReference type="PANTHER" id="PTHR48075:SF1">
    <property type="entry name" value="LAMBDA-CRYSTALLIN HOMOLOG"/>
    <property type="match status" value="1"/>
</dbReference>
<keyword evidence="5" id="KW-0963">Cytoplasm</keyword>
<feature type="domain" description="3-hydroxyacyl-CoA dehydrogenase NAD binding" evidence="13">
    <location>
        <begin position="36"/>
        <end position="211"/>
    </location>
</feature>
<reference evidence="14 15" key="1">
    <citation type="submission" date="2011-08" db="EMBL/GenBank/DDBJ databases">
        <authorList>
            <person name="Weinstock G."/>
            <person name="Sodergren E."/>
            <person name="Clifton S."/>
            <person name="Fulton L."/>
            <person name="Fulton B."/>
            <person name="Courtney L."/>
            <person name="Fronick C."/>
            <person name="Harrison M."/>
            <person name="Strong C."/>
            <person name="Farmer C."/>
            <person name="Delahaunty K."/>
            <person name="Markovic C."/>
            <person name="Hall O."/>
            <person name="Minx P."/>
            <person name="Tomlinson C."/>
            <person name="Mitreva M."/>
            <person name="Hou S."/>
            <person name="Chen J."/>
            <person name="Wollam A."/>
            <person name="Pepin K.H."/>
            <person name="Johnson M."/>
            <person name="Bhonagiri V."/>
            <person name="Zhang X."/>
            <person name="Suruliraj S."/>
            <person name="Warren W."/>
            <person name="Chinwalla A."/>
            <person name="Mardis E.R."/>
            <person name="Wilson R.K."/>
        </authorList>
    </citation>
    <scope>NUCLEOTIDE SEQUENCE [LARGE SCALE GENOMIC DNA]</scope>
    <source>
        <strain evidence="14 15">DP7</strain>
    </source>
</reference>
<evidence type="ECO:0000256" key="1">
    <source>
        <dbReference type="ARBA" id="ARBA00004496"/>
    </source>
</evidence>
<feature type="domain" description="3-hydroxyacyl-CoA dehydrogenase C-terminal" evidence="12">
    <location>
        <begin position="216"/>
        <end position="314"/>
    </location>
</feature>
<dbReference type="Pfam" id="PF00725">
    <property type="entry name" value="3HCDH"/>
    <property type="match status" value="1"/>
</dbReference>
<dbReference type="InterPro" id="IPR013328">
    <property type="entry name" value="6PGD_dom2"/>
</dbReference>
<dbReference type="SUPFAM" id="SSF48179">
    <property type="entry name" value="6-phosphogluconate dehydrogenase C-terminal domain-like"/>
    <property type="match status" value="1"/>
</dbReference>
<comment type="pathway">
    <text evidence="2">Lipid metabolism; butanoate metabolism.</text>
</comment>
<dbReference type="InterPro" id="IPR036291">
    <property type="entry name" value="NAD(P)-bd_dom_sf"/>
</dbReference>
<dbReference type="Pfam" id="PF02737">
    <property type="entry name" value="3HCDH_N"/>
    <property type="match status" value="1"/>
</dbReference>
<dbReference type="AlphaFoldDB" id="G9XWM4"/>
<evidence type="ECO:0000256" key="9">
    <source>
        <dbReference type="ARBA" id="ARBA00038962"/>
    </source>
</evidence>
<comment type="subcellular location">
    <subcellularLocation>
        <location evidence="1">Cytoplasm</location>
    </subcellularLocation>
</comment>
<keyword evidence="7" id="KW-0560">Oxidoreductase</keyword>
<dbReference type="GO" id="GO:0019605">
    <property type="term" value="P:butyrate metabolic process"/>
    <property type="evidence" value="ECO:0007669"/>
    <property type="project" value="UniProtKB-UniPathway"/>
</dbReference>
<dbReference type="GO" id="GO:0005737">
    <property type="term" value="C:cytoplasm"/>
    <property type="evidence" value="ECO:0007669"/>
    <property type="project" value="UniProtKB-SubCell"/>
</dbReference>
<gene>
    <name evidence="14" type="ORF">HMPREF0322_05391</name>
</gene>
<evidence type="ECO:0000259" key="13">
    <source>
        <dbReference type="Pfam" id="PF02737"/>
    </source>
</evidence>
<dbReference type="PIRSF" id="PIRSF000105">
    <property type="entry name" value="HCDH"/>
    <property type="match status" value="1"/>
</dbReference>
<dbReference type="EC" id="1.1.1.45" evidence="9"/>
<proteinExistence type="inferred from homology"/>
<dbReference type="GO" id="GO:0050104">
    <property type="term" value="F:L-gulonate 3-dehydrogenase activity"/>
    <property type="evidence" value="ECO:0007669"/>
    <property type="project" value="UniProtKB-EC"/>
</dbReference>
<evidence type="ECO:0000256" key="10">
    <source>
        <dbReference type="ARBA" id="ARBA00042709"/>
    </source>
</evidence>
<dbReference type="InterPro" id="IPR006180">
    <property type="entry name" value="3-OHacyl-CoA_DH_CS"/>
</dbReference>
<accession>G9XWM4</accession>
<dbReference type="GO" id="GO:0070403">
    <property type="term" value="F:NAD+ binding"/>
    <property type="evidence" value="ECO:0007669"/>
    <property type="project" value="InterPro"/>
</dbReference>
<evidence type="ECO:0000256" key="3">
    <source>
        <dbReference type="ARBA" id="ARBA00009463"/>
    </source>
</evidence>
<comment type="subunit">
    <text evidence="4">Homodimer.</text>
</comment>
<feature type="site" description="Important for catalytic activity" evidence="11">
    <location>
        <position position="169"/>
    </location>
</feature>
<evidence type="ECO:0000256" key="6">
    <source>
        <dbReference type="ARBA" id="ARBA00022553"/>
    </source>
</evidence>
<organism evidence="14 15">
    <name type="scientific">Desulfitobacterium hafniense DP7</name>
    <dbReference type="NCBI Taxonomy" id="537010"/>
    <lineage>
        <taxon>Bacteria</taxon>
        <taxon>Bacillati</taxon>
        <taxon>Bacillota</taxon>
        <taxon>Clostridia</taxon>
        <taxon>Eubacteriales</taxon>
        <taxon>Desulfitobacteriaceae</taxon>
        <taxon>Desulfitobacterium</taxon>
    </lineage>
</organism>
<evidence type="ECO:0000259" key="12">
    <source>
        <dbReference type="Pfam" id="PF00725"/>
    </source>
</evidence>